<evidence type="ECO:0000313" key="3">
    <source>
        <dbReference type="Proteomes" id="UP000248146"/>
    </source>
</evidence>
<feature type="chain" id="PRO_5016163483" evidence="1">
    <location>
        <begin position="27"/>
        <end position="273"/>
    </location>
</feature>
<comment type="caution">
    <text evidence="2">The sequence shown here is derived from an EMBL/GenBank/DDBJ whole genome shotgun (WGS) entry which is preliminary data.</text>
</comment>
<sequence>MDWCRQGLLRAAVLALTTLFCQAASAADEVLIAAVHFPPYVIKPEENLNSGLLGELVMALNQVQGQHRFALRATSLPRRFDDFRQGRFHIAIFENPDWNWQGIAGIRVDMGLEDAEVLIARAEQGRDQHYFDKLMGKRMALFNGYHYGFAGFNNDPKWLEQHFNAVLTYSHESNLKLVLRGRADIAPITRSWLGARLREQPQLKAQLLISEWEDQRYRHYAILHPQAPISAEDFRQALQLLRENGELERIFAPYGIEVRPYVAGSSAATDVAN</sequence>
<accession>A0A2V4LHH8</accession>
<dbReference type="Proteomes" id="UP000248146">
    <property type="component" value="Unassembled WGS sequence"/>
</dbReference>
<dbReference type="EMBL" id="QJRX01000004">
    <property type="protein sequence ID" value="PYC25663.1"/>
    <property type="molecule type" value="Genomic_DNA"/>
</dbReference>
<proteinExistence type="predicted"/>
<name>A0A2V4LHH8_AQUAC</name>
<evidence type="ECO:0000256" key="1">
    <source>
        <dbReference type="SAM" id="SignalP"/>
    </source>
</evidence>
<dbReference type="SUPFAM" id="SSF53850">
    <property type="entry name" value="Periplasmic binding protein-like II"/>
    <property type="match status" value="1"/>
</dbReference>
<protein>
    <submittedName>
        <fullName evidence="2">Amino acid ABC transporter substrate-binding protein</fullName>
    </submittedName>
</protein>
<gene>
    <name evidence="2" type="ORF">DMO17_08225</name>
</gene>
<organism evidence="2 3">
    <name type="scientific">Aquipseudomonas alcaligenes</name>
    <name type="common">Pseudomonas alcaligenes</name>
    <dbReference type="NCBI Taxonomy" id="43263"/>
    <lineage>
        <taxon>Bacteria</taxon>
        <taxon>Pseudomonadati</taxon>
        <taxon>Pseudomonadota</taxon>
        <taxon>Gammaproteobacteria</taxon>
        <taxon>Pseudomonadales</taxon>
        <taxon>Pseudomonadaceae</taxon>
        <taxon>Aquipseudomonas</taxon>
    </lineage>
</organism>
<dbReference type="AlphaFoldDB" id="A0A2V4LHH8"/>
<dbReference type="OrthoDB" id="8747607at2"/>
<reference evidence="2 3" key="1">
    <citation type="submission" date="2018-06" db="EMBL/GenBank/DDBJ databases">
        <title>Pseudomonas diversity within urban Lake Michigan freshwaters.</title>
        <authorList>
            <person name="Batrich M."/>
            <person name="Hatzopoulos T."/>
            <person name="Putonti C."/>
        </authorList>
    </citation>
    <scope>NUCLEOTIDE SEQUENCE [LARGE SCALE GENOMIC DNA]</scope>
    <source>
        <strain evidence="2 3">MB-090714</strain>
    </source>
</reference>
<keyword evidence="1" id="KW-0732">Signal</keyword>
<feature type="signal peptide" evidence="1">
    <location>
        <begin position="1"/>
        <end position="26"/>
    </location>
</feature>
<evidence type="ECO:0000313" key="2">
    <source>
        <dbReference type="EMBL" id="PYC25663.1"/>
    </source>
</evidence>
<dbReference type="RefSeq" id="WP_110682016.1">
    <property type="nucleotide sequence ID" value="NZ_CP154874.1"/>
</dbReference>